<evidence type="ECO:0000313" key="2">
    <source>
        <dbReference type="Proteomes" id="UP001140502"/>
    </source>
</evidence>
<sequence length="143" mass="16280">MDQETPNPLPFSETAHTTLADVTETRQILADLLLPELARPITSVSYNPWITKRRDDRQEYEAELIGGNLNDYSIAALYLFTEPLPTELKMVTEPRPTELKMVTPKRIIFQTQAKDQGWATFGGEAHWVNKVAAATIEIEYDFL</sequence>
<protein>
    <submittedName>
        <fullName evidence="1">Uncharacterized protein</fullName>
    </submittedName>
</protein>
<accession>A0A9W8WJQ6</accession>
<name>A0A9W8WJQ6_9HYPO</name>
<keyword evidence="2" id="KW-1185">Reference proteome</keyword>
<dbReference type="Proteomes" id="UP001140502">
    <property type="component" value="Unassembled WGS sequence"/>
</dbReference>
<proteinExistence type="predicted"/>
<dbReference type="AlphaFoldDB" id="A0A9W8WJQ6"/>
<gene>
    <name evidence="1" type="ORF">N0V84_002176</name>
</gene>
<reference evidence="1" key="1">
    <citation type="submission" date="2022-10" db="EMBL/GenBank/DDBJ databases">
        <title>Tapping the CABI collections for fungal endophytes: first genome assemblies for Collariella, Neodidymelliopsis, Ascochyta clinopodiicola, Didymella pomorum, Didymosphaeria variabile, Neocosmospora piperis and Neocucurbitaria cava.</title>
        <authorList>
            <person name="Hill R."/>
        </authorList>
    </citation>
    <scope>NUCLEOTIDE SEQUENCE</scope>
    <source>
        <strain evidence="1">IMI 366586</strain>
    </source>
</reference>
<comment type="caution">
    <text evidence="1">The sequence shown here is derived from an EMBL/GenBank/DDBJ whole genome shotgun (WGS) entry which is preliminary data.</text>
</comment>
<dbReference type="EMBL" id="JAPEUR010000025">
    <property type="protein sequence ID" value="KAJ4327405.1"/>
    <property type="molecule type" value="Genomic_DNA"/>
</dbReference>
<organism evidence="1 2">
    <name type="scientific">Fusarium piperis</name>
    <dbReference type="NCBI Taxonomy" id="1435070"/>
    <lineage>
        <taxon>Eukaryota</taxon>
        <taxon>Fungi</taxon>
        <taxon>Dikarya</taxon>
        <taxon>Ascomycota</taxon>
        <taxon>Pezizomycotina</taxon>
        <taxon>Sordariomycetes</taxon>
        <taxon>Hypocreomycetidae</taxon>
        <taxon>Hypocreales</taxon>
        <taxon>Nectriaceae</taxon>
        <taxon>Fusarium</taxon>
        <taxon>Fusarium solani species complex</taxon>
    </lineage>
</organism>
<dbReference type="OrthoDB" id="66095at2759"/>
<evidence type="ECO:0000313" key="1">
    <source>
        <dbReference type="EMBL" id="KAJ4327405.1"/>
    </source>
</evidence>